<dbReference type="Pfam" id="PF21857">
    <property type="entry name" value="DUF6913"/>
    <property type="match status" value="1"/>
</dbReference>
<dbReference type="STRING" id="1267423.SAMN05216290_2994"/>
<sequence length="170" mass="19754">MSIIGKKFLNLFNKPAKRKVKGKAAKPFDEAAHIGIFYTWEDKAKEEAVEKMADFFRQTKQTELLCFNPSKEPVETEHETVSYNELSSLGKFNSDALNAFLKKPFDYFFVFDFDLNEVSRYTLIHTAANFRVGIHSEAEMEYFELMIGIHKSAGFHNFAEQTVKYIKEIR</sequence>
<gene>
    <name evidence="1" type="ORF">SAMN05216290_2994</name>
</gene>
<evidence type="ECO:0000313" key="2">
    <source>
        <dbReference type="Proteomes" id="UP000199437"/>
    </source>
</evidence>
<organism evidence="1 2">
    <name type="scientific">Roseivirga pacifica</name>
    <dbReference type="NCBI Taxonomy" id="1267423"/>
    <lineage>
        <taxon>Bacteria</taxon>
        <taxon>Pseudomonadati</taxon>
        <taxon>Bacteroidota</taxon>
        <taxon>Cytophagia</taxon>
        <taxon>Cytophagales</taxon>
        <taxon>Roseivirgaceae</taxon>
        <taxon>Roseivirga</taxon>
    </lineage>
</organism>
<reference evidence="2" key="1">
    <citation type="submission" date="2016-10" db="EMBL/GenBank/DDBJ databases">
        <authorList>
            <person name="Varghese N."/>
            <person name="Submissions S."/>
        </authorList>
    </citation>
    <scope>NUCLEOTIDE SEQUENCE [LARGE SCALE GENOMIC DNA]</scope>
    <source>
        <strain evidence="2">CGMCC 1.12402</strain>
    </source>
</reference>
<proteinExistence type="predicted"/>
<dbReference type="AlphaFoldDB" id="A0A1I0QZF3"/>
<dbReference type="InterPro" id="IPR054207">
    <property type="entry name" value="DUF6913"/>
</dbReference>
<evidence type="ECO:0000313" key="1">
    <source>
        <dbReference type="EMBL" id="SEW33366.1"/>
    </source>
</evidence>
<dbReference type="RefSeq" id="WP_090259369.1">
    <property type="nucleotide sequence ID" value="NZ_FOIR01000002.1"/>
</dbReference>
<dbReference type="EMBL" id="FOIR01000002">
    <property type="protein sequence ID" value="SEW33366.1"/>
    <property type="molecule type" value="Genomic_DNA"/>
</dbReference>
<dbReference type="Proteomes" id="UP000199437">
    <property type="component" value="Unassembled WGS sequence"/>
</dbReference>
<dbReference type="GeneID" id="99987676"/>
<keyword evidence="2" id="KW-1185">Reference proteome</keyword>
<name>A0A1I0QZF3_9BACT</name>
<accession>A0A1I0QZF3</accession>
<dbReference type="OrthoDB" id="980624at2"/>
<protein>
    <submittedName>
        <fullName evidence="1">Uncharacterized protein</fullName>
    </submittedName>
</protein>